<keyword evidence="2" id="KW-0472">Membrane</keyword>
<feature type="domain" description="Armadillo-like repeats" evidence="3">
    <location>
        <begin position="239"/>
        <end position="329"/>
    </location>
</feature>
<feature type="compositionally biased region" description="Acidic residues" evidence="1">
    <location>
        <begin position="378"/>
        <end position="389"/>
    </location>
</feature>
<dbReference type="PANTHER" id="PTHR36793:SF1">
    <property type="entry name" value="RIBOSOMAL RNA SMALL SUBUNIT METHYLTRANSFERASE J"/>
    <property type="match status" value="1"/>
</dbReference>
<evidence type="ECO:0000256" key="1">
    <source>
        <dbReference type="SAM" id="MobiDB-lite"/>
    </source>
</evidence>
<name>A0ABP1AKD1_9BRYO</name>
<keyword evidence="5" id="KW-1185">Reference proteome</keyword>
<proteinExistence type="predicted"/>
<dbReference type="EMBL" id="OZ023714">
    <property type="protein sequence ID" value="CAK9862841.1"/>
    <property type="molecule type" value="Genomic_DNA"/>
</dbReference>
<sequence>MATLLLNTHKLIFHHHHHHRHHPVLLSCSLRSTPPVVCSTSASSSSSPSSSSLGYKKSVSGFSFSLGFVSQPLGISKVSSSRIRDSFSRVLARAPGAKERDKSSSQEREAAALAEEEAAAAAAVQGDVYDDEEEVEISWIQEKVEDVVLVTSQAMERVPGPRVGDGQLPWLVAVPLGYLGITFVIAVVRSWRKFNSSKEKRKRQIGNNAYFCEALGEYLPEKREQLDHKKLQALAIKCNFSLNDALRKYIRYALNERAFNPVLVADLIHLRKVSNLTDAEVAEVLNDVSRRIVKAKGPVVMNLQGFTEKGIKRKAAVQALFTKLLYLSEMDEFVLSSSRTALAIKSIFGVTDEDANSLHIESLSEPSDVESLERMVSSEDDESETDEVSSEGSSRREVETD</sequence>
<feature type="region of interest" description="Disordered" evidence="1">
    <location>
        <begin position="361"/>
        <end position="401"/>
    </location>
</feature>
<keyword evidence="2" id="KW-0812">Transmembrane</keyword>
<dbReference type="InterPro" id="IPR055241">
    <property type="entry name" value="Armadillo_rpt_dom"/>
</dbReference>
<dbReference type="Proteomes" id="UP001497522">
    <property type="component" value="Chromosome 13"/>
</dbReference>
<evidence type="ECO:0000259" key="3">
    <source>
        <dbReference type="Pfam" id="PF22915"/>
    </source>
</evidence>
<accession>A0ABP1AKD1</accession>
<feature type="transmembrane region" description="Helical" evidence="2">
    <location>
        <begin position="168"/>
        <end position="191"/>
    </location>
</feature>
<keyword evidence="2" id="KW-1133">Transmembrane helix</keyword>
<organism evidence="4 5">
    <name type="scientific">Sphagnum jensenii</name>
    <dbReference type="NCBI Taxonomy" id="128206"/>
    <lineage>
        <taxon>Eukaryota</taxon>
        <taxon>Viridiplantae</taxon>
        <taxon>Streptophyta</taxon>
        <taxon>Embryophyta</taxon>
        <taxon>Bryophyta</taxon>
        <taxon>Sphagnophytina</taxon>
        <taxon>Sphagnopsida</taxon>
        <taxon>Sphagnales</taxon>
        <taxon>Sphagnaceae</taxon>
        <taxon>Sphagnum</taxon>
    </lineage>
</organism>
<evidence type="ECO:0000313" key="4">
    <source>
        <dbReference type="EMBL" id="CAK9862841.1"/>
    </source>
</evidence>
<protein>
    <recommendedName>
        <fullName evidence="3">Armadillo-like repeats domain-containing protein</fullName>
    </recommendedName>
</protein>
<reference evidence="4" key="1">
    <citation type="submission" date="2024-03" db="EMBL/GenBank/DDBJ databases">
        <authorList>
            <consortium name="ELIXIR-Norway"/>
            <consortium name="Elixir Norway"/>
        </authorList>
    </citation>
    <scope>NUCLEOTIDE SEQUENCE</scope>
</reference>
<dbReference type="PANTHER" id="PTHR36793">
    <property type="entry name" value="RIBOSOMAL RNA SMALL SUBUNIT METHYLTRANSFERASE J"/>
    <property type="match status" value="1"/>
</dbReference>
<gene>
    <name evidence="4" type="ORF">CSSPJE1EN2_LOCUS5836</name>
</gene>
<evidence type="ECO:0000313" key="5">
    <source>
        <dbReference type="Proteomes" id="UP001497522"/>
    </source>
</evidence>
<dbReference type="Pfam" id="PF22915">
    <property type="entry name" value="ARMH5"/>
    <property type="match status" value="1"/>
</dbReference>
<evidence type="ECO:0000256" key="2">
    <source>
        <dbReference type="SAM" id="Phobius"/>
    </source>
</evidence>